<gene>
    <name evidence="1" type="ORF">MONAX_5E021506</name>
</gene>
<name>A0A5E4A4M8_MARMO</name>
<dbReference type="AlphaFoldDB" id="A0A5E4A4M8"/>
<organism evidence="1 2">
    <name type="scientific">Marmota monax</name>
    <name type="common">Woodchuck</name>
    <dbReference type="NCBI Taxonomy" id="9995"/>
    <lineage>
        <taxon>Eukaryota</taxon>
        <taxon>Metazoa</taxon>
        <taxon>Chordata</taxon>
        <taxon>Craniata</taxon>
        <taxon>Vertebrata</taxon>
        <taxon>Euteleostomi</taxon>
        <taxon>Mammalia</taxon>
        <taxon>Eutheria</taxon>
        <taxon>Euarchontoglires</taxon>
        <taxon>Glires</taxon>
        <taxon>Rodentia</taxon>
        <taxon>Sciuromorpha</taxon>
        <taxon>Sciuridae</taxon>
        <taxon>Xerinae</taxon>
        <taxon>Marmotini</taxon>
        <taxon>Marmota</taxon>
    </lineage>
</organism>
<sequence length="100" mass="11121">MTWPSAPALFTGRKTWLPEGRGQPVKVAYSSTKDPAKAKGGSKVDVNEEAEALIVKSPQKERAPSLFKVLYKTFGPYFLMSFLFKAIHDLMMFAGPEILK</sequence>
<keyword evidence="2" id="KW-1185">Reference proteome</keyword>
<evidence type="ECO:0000313" key="2">
    <source>
        <dbReference type="Proteomes" id="UP000335636"/>
    </source>
</evidence>
<protein>
    <submittedName>
        <fullName evidence="1">Uncharacterized protein</fullName>
    </submittedName>
</protein>
<dbReference type="Proteomes" id="UP000335636">
    <property type="component" value="Unassembled WGS sequence"/>
</dbReference>
<reference evidence="1" key="1">
    <citation type="submission" date="2019-04" db="EMBL/GenBank/DDBJ databases">
        <authorList>
            <person name="Alioto T."/>
            <person name="Alioto T."/>
        </authorList>
    </citation>
    <scope>NUCLEOTIDE SEQUENCE [LARGE SCALE GENOMIC DNA]</scope>
</reference>
<evidence type="ECO:0000313" key="1">
    <source>
        <dbReference type="EMBL" id="VTJ51989.1"/>
    </source>
</evidence>
<accession>A0A5E4A4M8</accession>
<dbReference type="EMBL" id="CABDUW010000012">
    <property type="protein sequence ID" value="VTJ51989.1"/>
    <property type="molecule type" value="Genomic_DNA"/>
</dbReference>
<proteinExistence type="predicted"/>
<comment type="caution">
    <text evidence="1">The sequence shown here is derived from an EMBL/GenBank/DDBJ whole genome shotgun (WGS) entry which is preliminary data.</text>
</comment>